<evidence type="ECO:0000313" key="3">
    <source>
        <dbReference type="Proteomes" id="UP000532194"/>
    </source>
</evidence>
<dbReference type="RefSeq" id="WP_169172818.1">
    <property type="nucleotide sequence ID" value="NZ_JAAIII010000006.1"/>
</dbReference>
<sequence>MKPQLGDTILNRYTLVSTLRHAPGLTVWKASDRVMAKDCQLAIVTSGQALAPVNSLTGRIAASRPAHFVPVLKYRPQAEVMLVITPLDEGLSLTDYFAGAAGSLLSYDAMRSIVGETIEAIRPIIDGNNPAEIILSTDTVRITASGVQIADAPFSCLLADTSGTAPYTPIERHAVRQLAALLYAMLTRTPSTTDTAFSMDRLPADTPMEFQVIVKRGLALMDDDDSTLPMAALIELEALLGDWKPLTDLADTDIALPHVSGECSIATAMLASVDEQDVADIPDTLISSEKLPNLAINQSLPALAFVGDTDEDAADAHNHAGNAASGQAGDKERRLFDFNLSDNLSEAWRDENLSGEDTGDWFTSMHPHTMPAGDNIHPTVPISTAEAGVGETTSRIPVFDADGRPIAPGEESERALEYEQEQIAAMNPVPPSFTPQDHAHTEENDKLPDERLFGSLSTKVVAIVVAVLVVIAAAIWAMNAFQGSSLSPADRSNNVSEGQWPELDVDDVPFGSSTGGQTSDSEEENDENTQSSNTTSSNSDSDSSSTSSSDSKNTKDKVKTGDKDSKAVPDPKHVNTTAYTVASSNFLTNPGGQSGYAYYLHLDQPHDVYRMTITIRTSGGKGYIRANTTGDPTQGDQVAEFEFAEGGTTEIPFTRVINTQDLILWVPTDSLPQNQLYIEKVEVF</sequence>
<comment type="caution">
    <text evidence="2">The sequence shown here is derived from an EMBL/GenBank/DDBJ whole genome shotgun (WGS) entry which is preliminary data.</text>
</comment>
<feature type="compositionally biased region" description="Polar residues" evidence="1">
    <location>
        <begin position="484"/>
        <end position="497"/>
    </location>
</feature>
<dbReference type="Proteomes" id="UP000532194">
    <property type="component" value="Unassembled WGS sequence"/>
</dbReference>
<evidence type="ECO:0000313" key="2">
    <source>
        <dbReference type="EMBL" id="NMM94813.1"/>
    </source>
</evidence>
<dbReference type="AlphaFoldDB" id="A0A7Y0ERT9"/>
<keyword evidence="3" id="KW-1185">Reference proteome</keyword>
<reference evidence="2 3" key="1">
    <citation type="submission" date="2020-02" db="EMBL/GenBank/DDBJ databases">
        <title>Characterization of phylogenetic diversity of novel bifidobacterial species isolated in Czech ZOOs.</title>
        <authorList>
            <person name="Lugli G.A."/>
            <person name="Vera N.B."/>
            <person name="Ventura M."/>
        </authorList>
    </citation>
    <scope>NUCLEOTIDE SEQUENCE [LARGE SCALE GENOMIC DNA]</scope>
    <source>
        <strain evidence="2 3">DSM 109957</strain>
    </source>
</reference>
<evidence type="ECO:0000256" key="1">
    <source>
        <dbReference type="SAM" id="MobiDB-lite"/>
    </source>
</evidence>
<feature type="compositionally biased region" description="Low complexity" evidence="1">
    <location>
        <begin position="528"/>
        <end position="551"/>
    </location>
</feature>
<dbReference type="EMBL" id="JAAIII010000006">
    <property type="protein sequence ID" value="NMM94813.1"/>
    <property type="molecule type" value="Genomic_DNA"/>
</dbReference>
<organism evidence="2 3">
    <name type="scientific">Bifidobacterium oedipodis</name>
    <dbReference type="NCBI Taxonomy" id="2675322"/>
    <lineage>
        <taxon>Bacteria</taxon>
        <taxon>Bacillati</taxon>
        <taxon>Actinomycetota</taxon>
        <taxon>Actinomycetes</taxon>
        <taxon>Bifidobacteriales</taxon>
        <taxon>Bifidobacteriaceae</taxon>
        <taxon>Bifidobacterium</taxon>
    </lineage>
</organism>
<feature type="region of interest" description="Disordered" evidence="1">
    <location>
        <begin position="484"/>
        <end position="572"/>
    </location>
</feature>
<feature type="compositionally biased region" description="Basic and acidic residues" evidence="1">
    <location>
        <begin position="552"/>
        <end position="572"/>
    </location>
</feature>
<protein>
    <submittedName>
        <fullName evidence="2">Virulence factor MviN</fullName>
    </submittedName>
</protein>
<gene>
    <name evidence="2" type="ORF">G1C95_2001</name>
</gene>
<proteinExistence type="predicted"/>
<name>A0A7Y0ERT9_9BIFI</name>
<accession>A0A7Y0ERT9</accession>